<dbReference type="InterPro" id="IPR009057">
    <property type="entry name" value="Homeodomain-like_sf"/>
</dbReference>
<dbReference type="SUPFAM" id="SSF49899">
    <property type="entry name" value="Concanavalin A-like lectins/glucanases"/>
    <property type="match status" value="1"/>
</dbReference>
<dbReference type="AlphaFoldDB" id="A0AAE1GKD4"/>
<dbReference type="GO" id="GO:0005634">
    <property type="term" value="C:nucleus"/>
    <property type="evidence" value="ECO:0007669"/>
    <property type="project" value="UniProtKB-SubCell"/>
</dbReference>
<dbReference type="Gene3D" id="1.10.10.10">
    <property type="entry name" value="Winged helix-like DNA-binding domain superfamily/Winged helix DNA-binding domain"/>
    <property type="match status" value="1"/>
</dbReference>
<evidence type="ECO:0000259" key="2">
    <source>
        <dbReference type="Pfam" id="PF00354"/>
    </source>
</evidence>
<dbReference type="SUPFAM" id="SSF56436">
    <property type="entry name" value="C-type lectin-like"/>
    <property type="match status" value="1"/>
</dbReference>
<evidence type="ECO:0000313" key="3">
    <source>
        <dbReference type="EMBL" id="KAK3893456.1"/>
    </source>
</evidence>
<dbReference type="InterPro" id="IPR016187">
    <property type="entry name" value="CTDL_fold"/>
</dbReference>
<dbReference type="InterPro" id="IPR001759">
    <property type="entry name" value="PTX_dom"/>
</dbReference>
<evidence type="ECO:0000313" key="4">
    <source>
        <dbReference type="Proteomes" id="UP001286313"/>
    </source>
</evidence>
<dbReference type="Proteomes" id="UP001286313">
    <property type="component" value="Unassembled WGS sequence"/>
</dbReference>
<accession>A0AAE1GKD4</accession>
<keyword evidence="4" id="KW-1185">Reference proteome</keyword>
<dbReference type="EMBL" id="JAWQEG010000207">
    <property type="protein sequence ID" value="KAK3893456.1"/>
    <property type="molecule type" value="Genomic_DNA"/>
</dbReference>
<dbReference type="Gene3D" id="2.60.120.200">
    <property type="match status" value="1"/>
</dbReference>
<dbReference type="InterPro" id="IPR036388">
    <property type="entry name" value="WH-like_DNA-bd_sf"/>
</dbReference>
<gene>
    <name evidence="3" type="ORF">Pcinc_002738</name>
</gene>
<protein>
    <recommendedName>
        <fullName evidence="2">Pentraxin (PTX) domain-containing protein</fullName>
    </recommendedName>
</protein>
<comment type="caution">
    <text evidence="3">The sequence shown here is derived from an EMBL/GenBank/DDBJ whole genome shotgun (WGS) entry which is preliminary data.</text>
</comment>
<name>A0AAE1GKD4_PETCI</name>
<dbReference type="Gene3D" id="3.10.100.10">
    <property type="entry name" value="Mannose-Binding Protein A, subunit A"/>
    <property type="match status" value="1"/>
</dbReference>
<dbReference type="InterPro" id="IPR013320">
    <property type="entry name" value="ConA-like_dom_sf"/>
</dbReference>
<dbReference type="InterPro" id="IPR016186">
    <property type="entry name" value="C-type_lectin-like/link_sf"/>
</dbReference>
<dbReference type="Pfam" id="PF13551">
    <property type="entry name" value="HTH_29"/>
    <property type="match status" value="1"/>
</dbReference>
<dbReference type="SUPFAM" id="SSF46689">
    <property type="entry name" value="Homeodomain-like"/>
    <property type="match status" value="1"/>
</dbReference>
<dbReference type="Pfam" id="PF00354">
    <property type="entry name" value="Pentaxin"/>
    <property type="match status" value="1"/>
</dbReference>
<comment type="subcellular location">
    <subcellularLocation>
        <location evidence="1">Nucleus</location>
    </subcellularLocation>
</comment>
<sequence>MQSVVVEAEKYSLTTEKGSYTLLGWWRFCYLHSFETKQHTIYWNDKVFSGTSEGPEMVRGGGLLVIGQDQDRMGGGYTFSQSLNAVVADLRLYNRTLTNSEALDFVSCKETHLDPQPLVSFPDFKNNWKIEGSVNIEDLNLADICQKKSSFLIMFPEAWSFSQAVAMCNNVGGSLPVPISARENEQILSFLNPYIPYCSDAHGYSIALGMLKKYETHSHYHYKSGENITYSNFLYRRDEDSNCVAIAVTEDDYGYCQSATTSLKMNRQQTAIAKRAQIIALQDEGLSSRVIAQRLAVSRTTVQKWIHRHEEIGNLLDAERRPRPRLTSRAQDEAIQQAVRDDPFTNAVSIRKRLRLNLRPSKYIRGGQERTCHGEGLWVDLHSRHG</sequence>
<feature type="domain" description="Pentraxin (PTX)" evidence="2">
    <location>
        <begin position="58"/>
        <end position="109"/>
    </location>
</feature>
<organism evidence="3 4">
    <name type="scientific">Petrolisthes cinctipes</name>
    <name type="common">Flat porcelain crab</name>
    <dbReference type="NCBI Taxonomy" id="88211"/>
    <lineage>
        <taxon>Eukaryota</taxon>
        <taxon>Metazoa</taxon>
        <taxon>Ecdysozoa</taxon>
        <taxon>Arthropoda</taxon>
        <taxon>Crustacea</taxon>
        <taxon>Multicrustacea</taxon>
        <taxon>Malacostraca</taxon>
        <taxon>Eumalacostraca</taxon>
        <taxon>Eucarida</taxon>
        <taxon>Decapoda</taxon>
        <taxon>Pleocyemata</taxon>
        <taxon>Anomura</taxon>
        <taxon>Galatheoidea</taxon>
        <taxon>Porcellanidae</taxon>
        <taxon>Petrolisthes</taxon>
    </lineage>
</organism>
<reference evidence="3" key="1">
    <citation type="submission" date="2023-10" db="EMBL/GenBank/DDBJ databases">
        <title>Genome assemblies of two species of porcelain crab, Petrolisthes cinctipes and Petrolisthes manimaculis (Anomura: Porcellanidae).</title>
        <authorList>
            <person name="Angst P."/>
        </authorList>
    </citation>
    <scope>NUCLEOTIDE SEQUENCE</scope>
    <source>
        <strain evidence="3">PB745_01</strain>
        <tissue evidence="3">Gill</tissue>
    </source>
</reference>
<proteinExistence type="predicted"/>
<evidence type="ECO:0000256" key="1">
    <source>
        <dbReference type="ARBA" id="ARBA00004123"/>
    </source>
</evidence>